<feature type="transmembrane region" description="Helical" evidence="7">
    <location>
        <begin position="77"/>
        <end position="99"/>
    </location>
</feature>
<keyword evidence="9" id="KW-1185">Reference proteome</keyword>
<comment type="subcellular location">
    <subcellularLocation>
        <location evidence="1">Cell membrane</location>
        <topology evidence="1">Multi-pass membrane protein</topology>
    </subcellularLocation>
</comment>
<accession>A0A022KRN4</accession>
<sequence length="167" mass="18113">MSTSTVATDRTDTTPAGSRNPLVRFLTLDFMNKPELVDAGLLVLRLFMLLLFFHGYAKATGYSGFVGMMSEAPVGSIAPALFGFMVVAGQLLLGFGLAVGLMTRICAFLMALMFLFIIVLFNIPGGWIGEHGGIAFESSLYYFVPGIVLFLTGPGRYSLDHILSRKK</sequence>
<dbReference type="AlphaFoldDB" id="A0A022KRN4"/>
<dbReference type="STRING" id="1249481.D641_0112450"/>
<dbReference type="EMBL" id="AORC01000016">
    <property type="protein sequence ID" value="EYT48317.1"/>
    <property type="molecule type" value="Genomic_DNA"/>
</dbReference>
<dbReference type="RefSeq" id="WP_017823834.1">
    <property type="nucleotide sequence ID" value="NZ_AORC01000016.1"/>
</dbReference>
<evidence type="ECO:0000256" key="5">
    <source>
        <dbReference type="ARBA" id="ARBA00022989"/>
    </source>
</evidence>
<feature type="transmembrane region" description="Helical" evidence="7">
    <location>
        <begin position="106"/>
        <end position="128"/>
    </location>
</feature>
<evidence type="ECO:0000313" key="8">
    <source>
        <dbReference type="EMBL" id="EYT48317.1"/>
    </source>
</evidence>
<comment type="similarity">
    <text evidence="2">Belongs to the DoxX family.</text>
</comment>
<keyword evidence="3" id="KW-1003">Cell membrane</keyword>
<dbReference type="Pfam" id="PF07681">
    <property type="entry name" value="DoxX"/>
    <property type="match status" value="1"/>
</dbReference>
<dbReference type="PANTHER" id="PTHR33452">
    <property type="entry name" value="OXIDOREDUCTASE CATD-RELATED"/>
    <property type="match status" value="1"/>
</dbReference>
<dbReference type="GO" id="GO:0005886">
    <property type="term" value="C:plasma membrane"/>
    <property type="evidence" value="ECO:0007669"/>
    <property type="project" value="UniProtKB-SubCell"/>
</dbReference>
<evidence type="ECO:0000256" key="2">
    <source>
        <dbReference type="ARBA" id="ARBA00006679"/>
    </source>
</evidence>
<feature type="transmembrane region" description="Helical" evidence="7">
    <location>
        <begin position="36"/>
        <end position="57"/>
    </location>
</feature>
<dbReference type="PANTHER" id="PTHR33452:SF1">
    <property type="entry name" value="INNER MEMBRANE PROTEIN YPHA-RELATED"/>
    <property type="match status" value="1"/>
</dbReference>
<dbReference type="InterPro" id="IPR032808">
    <property type="entry name" value="DoxX"/>
</dbReference>
<evidence type="ECO:0000256" key="3">
    <source>
        <dbReference type="ARBA" id="ARBA00022475"/>
    </source>
</evidence>
<keyword evidence="4 7" id="KW-0812">Transmembrane</keyword>
<evidence type="ECO:0000256" key="6">
    <source>
        <dbReference type="ARBA" id="ARBA00023136"/>
    </source>
</evidence>
<evidence type="ECO:0000256" key="4">
    <source>
        <dbReference type="ARBA" id="ARBA00022692"/>
    </source>
</evidence>
<keyword evidence="5 7" id="KW-1133">Transmembrane helix</keyword>
<keyword evidence="6 7" id="KW-0472">Membrane</keyword>
<organism evidence="8 9">
    <name type="scientific">Brachybacterium muris UCD-AY4</name>
    <dbReference type="NCBI Taxonomy" id="1249481"/>
    <lineage>
        <taxon>Bacteria</taxon>
        <taxon>Bacillati</taxon>
        <taxon>Actinomycetota</taxon>
        <taxon>Actinomycetes</taxon>
        <taxon>Micrococcales</taxon>
        <taxon>Dermabacteraceae</taxon>
        <taxon>Brachybacterium</taxon>
    </lineage>
</organism>
<evidence type="ECO:0000256" key="7">
    <source>
        <dbReference type="SAM" id="Phobius"/>
    </source>
</evidence>
<name>A0A022KRN4_9MICO</name>
<evidence type="ECO:0008006" key="10">
    <source>
        <dbReference type="Google" id="ProtNLM"/>
    </source>
</evidence>
<dbReference type="InterPro" id="IPR051907">
    <property type="entry name" value="DoxX-like_oxidoreductase"/>
</dbReference>
<reference evidence="8 9" key="1">
    <citation type="journal article" date="2013" name="Genome Announc.">
        <title>Draft genome sequence of an Actinobacterium, Brachybacterium muris strain UCD-AY4.</title>
        <authorList>
            <person name="Lo J.R."/>
            <person name="Lang J.M."/>
            <person name="Darling A.E."/>
            <person name="Eisen J.A."/>
            <person name="Coil D.A."/>
        </authorList>
    </citation>
    <scope>NUCLEOTIDE SEQUENCE [LARGE SCALE GENOMIC DNA]</scope>
    <source>
        <strain evidence="8 9">UCD-AY4</strain>
    </source>
</reference>
<gene>
    <name evidence="8" type="ORF">D641_0112450</name>
</gene>
<dbReference type="HOGENOM" id="CLU_058421_6_4_11"/>
<evidence type="ECO:0000313" key="9">
    <source>
        <dbReference type="Proteomes" id="UP000019754"/>
    </source>
</evidence>
<proteinExistence type="inferred from homology"/>
<comment type="caution">
    <text evidence="8">The sequence shown here is derived from an EMBL/GenBank/DDBJ whole genome shotgun (WGS) entry which is preliminary data.</text>
</comment>
<evidence type="ECO:0000256" key="1">
    <source>
        <dbReference type="ARBA" id="ARBA00004651"/>
    </source>
</evidence>
<protein>
    <recommendedName>
        <fullName evidence="10">DoxX family protein</fullName>
    </recommendedName>
</protein>
<feature type="transmembrane region" description="Helical" evidence="7">
    <location>
        <begin position="140"/>
        <end position="159"/>
    </location>
</feature>
<dbReference type="Proteomes" id="UP000019754">
    <property type="component" value="Unassembled WGS sequence"/>
</dbReference>
<dbReference type="OrthoDB" id="346004at2"/>